<name>A0A1W1CLV4_9ZZZZ</name>
<dbReference type="SUPFAM" id="SSF53254">
    <property type="entry name" value="Phosphoglycerate mutase-like"/>
    <property type="match status" value="1"/>
</dbReference>
<dbReference type="Pfam" id="PF00300">
    <property type="entry name" value="His_Phos_1"/>
    <property type="match status" value="1"/>
</dbReference>
<dbReference type="SMART" id="SM00855">
    <property type="entry name" value="PGAM"/>
    <property type="match status" value="1"/>
</dbReference>
<dbReference type="Gene3D" id="3.40.50.1240">
    <property type="entry name" value="Phosphoglycerate mutase-like"/>
    <property type="match status" value="1"/>
</dbReference>
<dbReference type="InterPro" id="IPR013078">
    <property type="entry name" value="His_Pase_superF_clade-1"/>
</dbReference>
<dbReference type="EC" id="5.4.2.11" evidence="3"/>
<dbReference type="NCBIfam" id="TIGR01258">
    <property type="entry name" value="pgm_1"/>
    <property type="match status" value="1"/>
</dbReference>
<dbReference type="GO" id="GO:0006096">
    <property type="term" value="P:glycolytic process"/>
    <property type="evidence" value="ECO:0007669"/>
    <property type="project" value="UniProtKB-KW"/>
</dbReference>
<dbReference type="EMBL" id="FPHK01000102">
    <property type="protein sequence ID" value="SFV66692.1"/>
    <property type="molecule type" value="Genomic_DNA"/>
</dbReference>
<accession>A0A1W1CLV4</accession>
<comment type="similarity">
    <text evidence="2">Belongs to the phosphoglycerate mutase family. BPG-dependent PGAM subfamily.</text>
</comment>
<evidence type="ECO:0000256" key="5">
    <source>
        <dbReference type="ARBA" id="ARBA00023235"/>
    </source>
</evidence>
<evidence type="ECO:0000313" key="6">
    <source>
        <dbReference type="EMBL" id="SFV66692.1"/>
    </source>
</evidence>
<dbReference type="PROSITE" id="PS00175">
    <property type="entry name" value="PG_MUTASE"/>
    <property type="match status" value="1"/>
</dbReference>
<dbReference type="AlphaFoldDB" id="A0A1W1CLV4"/>
<gene>
    <name evidence="6" type="ORF">MNB_SM-6-1241</name>
</gene>
<dbReference type="HAMAP" id="MF_01039">
    <property type="entry name" value="PGAM_GpmA"/>
    <property type="match status" value="1"/>
</dbReference>
<evidence type="ECO:0000256" key="1">
    <source>
        <dbReference type="ARBA" id="ARBA00000380"/>
    </source>
</evidence>
<dbReference type="CDD" id="cd07067">
    <property type="entry name" value="HP_PGM_like"/>
    <property type="match status" value="1"/>
</dbReference>
<dbReference type="FunFam" id="3.40.50.1240:FF:000003">
    <property type="entry name" value="2,3-bisphosphoglycerate-dependent phosphoglycerate mutase"/>
    <property type="match status" value="1"/>
</dbReference>
<keyword evidence="5 6" id="KW-0413">Isomerase</keyword>
<dbReference type="PANTHER" id="PTHR11931">
    <property type="entry name" value="PHOSPHOGLYCERATE MUTASE"/>
    <property type="match status" value="1"/>
</dbReference>
<evidence type="ECO:0000256" key="3">
    <source>
        <dbReference type="ARBA" id="ARBA00012028"/>
    </source>
</evidence>
<keyword evidence="4" id="KW-0324">Glycolysis</keyword>
<comment type="catalytic activity">
    <reaction evidence="1">
        <text>(2R)-2-phosphoglycerate = (2R)-3-phosphoglycerate</text>
        <dbReference type="Rhea" id="RHEA:15901"/>
        <dbReference type="ChEBI" id="CHEBI:58272"/>
        <dbReference type="ChEBI" id="CHEBI:58289"/>
        <dbReference type="EC" id="5.4.2.11"/>
    </reaction>
</comment>
<proteinExistence type="inferred from homology"/>
<dbReference type="InterPro" id="IPR029033">
    <property type="entry name" value="His_PPase_superfam"/>
</dbReference>
<dbReference type="PIRSF" id="PIRSF000709">
    <property type="entry name" value="6PFK_2-Ptase"/>
    <property type="match status" value="1"/>
</dbReference>
<dbReference type="InterPro" id="IPR005952">
    <property type="entry name" value="Phosphogly_mut1"/>
</dbReference>
<protein>
    <recommendedName>
        <fullName evidence="3">phosphoglycerate mutase (2,3-diphosphoglycerate-dependent)</fullName>
        <ecNumber evidence="3">5.4.2.11</ecNumber>
    </recommendedName>
</protein>
<dbReference type="GO" id="GO:0004619">
    <property type="term" value="F:phosphoglycerate mutase activity"/>
    <property type="evidence" value="ECO:0007669"/>
    <property type="project" value="UniProtKB-EC"/>
</dbReference>
<evidence type="ECO:0000256" key="4">
    <source>
        <dbReference type="ARBA" id="ARBA00023152"/>
    </source>
</evidence>
<evidence type="ECO:0000256" key="2">
    <source>
        <dbReference type="ARBA" id="ARBA00006717"/>
    </source>
</evidence>
<reference evidence="6" key="1">
    <citation type="submission" date="2016-10" db="EMBL/GenBank/DDBJ databases">
        <authorList>
            <person name="de Groot N.N."/>
        </authorList>
    </citation>
    <scope>NUCLEOTIDE SEQUENCE</scope>
</reference>
<dbReference type="InterPro" id="IPR001345">
    <property type="entry name" value="PG/BPGM_mutase_AS"/>
</dbReference>
<organism evidence="6">
    <name type="scientific">hydrothermal vent metagenome</name>
    <dbReference type="NCBI Taxonomy" id="652676"/>
    <lineage>
        <taxon>unclassified sequences</taxon>
        <taxon>metagenomes</taxon>
        <taxon>ecological metagenomes</taxon>
    </lineage>
</organism>
<sequence>MKQAKLILMRHGESVYNQKNLFTGWTDVELSERGVQEAKAAGTLLKKNGIYPDICFTSWLKRAIHTAQLALRELEWEHIDTIRSYKLNERHYGAWQGKDKTKVLQEYGKDQFLAVRRGYDVPPPPLDENDMRVVWKDKKYAAIAHELLPLHESLKDTKVRVMEYYEHVISKELQKEKTVLVSAHGNSLRALVMYLEKMSKEDVVNLEIPTGEIIIYTFDRSLKVCKKEILLG</sequence>